<dbReference type="PROSITE" id="PS00211">
    <property type="entry name" value="ABC_TRANSPORTER_1"/>
    <property type="match status" value="1"/>
</dbReference>
<reference evidence="5 6" key="1">
    <citation type="submission" date="2017-09" db="EMBL/GenBank/DDBJ databases">
        <title>Bacterial strain isolated from the female urinary microbiota.</title>
        <authorList>
            <person name="Thomas-White K."/>
            <person name="Kumar N."/>
            <person name="Forster S."/>
            <person name="Putonti C."/>
            <person name="Lawley T."/>
            <person name="Wolfe A.J."/>
        </authorList>
    </citation>
    <scope>NUCLEOTIDE SEQUENCE [LARGE SCALE GENOMIC DNA]</scope>
    <source>
        <strain evidence="5 6">UMB1301</strain>
    </source>
</reference>
<keyword evidence="2" id="KW-0547">Nucleotide-binding</keyword>
<dbReference type="PANTHER" id="PTHR24220:SF685">
    <property type="entry name" value="ABC TRANSPORTER RELATED"/>
    <property type="match status" value="1"/>
</dbReference>
<dbReference type="InterPro" id="IPR015854">
    <property type="entry name" value="ABC_transpr_LolD-like"/>
</dbReference>
<dbReference type="GO" id="GO:0098796">
    <property type="term" value="C:membrane protein complex"/>
    <property type="evidence" value="ECO:0007669"/>
    <property type="project" value="UniProtKB-ARBA"/>
</dbReference>
<dbReference type="InterPro" id="IPR017871">
    <property type="entry name" value="ABC_transporter-like_CS"/>
</dbReference>
<dbReference type="SUPFAM" id="SSF52540">
    <property type="entry name" value="P-loop containing nucleoside triphosphate hydrolases"/>
    <property type="match status" value="1"/>
</dbReference>
<organism evidence="5 6">
    <name type="scientific">Brevibacterium paucivorans</name>
    <dbReference type="NCBI Taxonomy" id="170994"/>
    <lineage>
        <taxon>Bacteria</taxon>
        <taxon>Bacillati</taxon>
        <taxon>Actinomycetota</taxon>
        <taxon>Actinomycetes</taxon>
        <taxon>Micrococcales</taxon>
        <taxon>Brevibacteriaceae</taxon>
        <taxon>Brevibacterium</taxon>
    </lineage>
</organism>
<dbReference type="AlphaFoldDB" id="A0A2N6VND9"/>
<comment type="caution">
    <text evidence="5">The sequence shown here is derived from an EMBL/GenBank/DDBJ whole genome shotgun (WGS) entry which is preliminary data.</text>
</comment>
<dbReference type="PANTHER" id="PTHR24220">
    <property type="entry name" value="IMPORT ATP-BINDING PROTEIN"/>
    <property type="match status" value="1"/>
</dbReference>
<dbReference type="Gene3D" id="3.40.50.300">
    <property type="entry name" value="P-loop containing nucleotide triphosphate hydrolases"/>
    <property type="match status" value="1"/>
</dbReference>
<dbReference type="Proteomes" id="UP000235598">
    <property type="component" value="Unassembled WGS sequence"/>
</dbReference>
<dbReference type="InterPro" id="IPR027417">
    <property type="entry name" value="P-loop_NTPase"/>
</dbReference>
<evidence type="ECO:0000256" key="2">
    <source>
        <dbReference type="ARBA" id="ARBA00022741"/>
    </source>
</evidence>
<evidence type="ECO:0000256" key="1">
    <source>
        <dbReference type="ARBA" id="ARBA00022448"/>
    </source>
</evidence>
<feature type="domain" description="ABC transporter" evidence="4">
    <location>
        <begin position="12"/>
        <end position="248"/>
    </location>
</feature>
<dbReference type="GO" id="GO:0016887">
    <property type="term" value="F:ATP hydrolysis activity"/>
    <property type="evidence" value="ECO:0007669"/>
    <property type="project" value="InterPro"/>
</dbReference>
<dbReference type="PROSITE" id="PS50893">
    <property type="entry name" value="ABC_TRANSPORTER_2"/>
    <property type="match status" value="1"/>
</dbReference>
<evidence type="ECO:0000313" key="5">
    <source>
        <dbReference type="EMBL" id="PMD05636.1"/>
    </source>
</evidence>
<dbReference type="EMBL" id="PNHK01000002">
    <property type="protein sequence ID" value="PMD05636.1"/>
    <property type="molecule type" value="Genomic_DNA"/>
</dbReference>
<dbReference type="GO" id="GO:0005524">
    <property type="term" value="F:ATP binding"/>
    <property type="evidence" value="ECO:0007669"/>
    <property type="project" value="UniProtKB-KW"/>
</dbReference>
<evidence type="ECO:0000256" key="3">
    <source>
        <dbReference type="ARBA" id="ARBA00022840"/>
    </source>
</evidence>
<accession>A0A2N6VND9</accession>
<dbReference type="InterPro" id="IPR003439">
    <property type="entry name" value="ABC_transporter-like_ATP-bd"/>
</dbReference>
<dbReference type="CDD" id="cd03255">
    <property type="entry name" value="ABC_MJ0796_LolCDE_FtsE"/>
    <property type="match status" value="1"/>
</dbReference>
<dbReference type="GO" id="GO:0005886">
    <property type="term" value="C:plasma membrane"/>
    <property type="evidence" value="ECO:0007669"/>
    <property type="project" value="TreeGrafter"/>
</dbReference>
<dbReference type="SMART" id="SM00382">
    <property type="entry name" value="AAA"/>
    <property type="match status" value="1"/>
</dbReference>
<evidence type="ECO:0000259" key="4">
    <source>
        <dbReference type="PROSITE" id="PS50893"/>
    </source>
</evidence>
<keyword evidence="1" id="KW-0813">Transport</keyword>
<keyword evidence="3" id="KW-0067">ATP-binding</keyword>
<dbReference type="GO" id="GO:0022857">
    <property type="term" value="F:transmembrane transporter activity"/>
    <property type="evidence" value="ECO:0007669"/>
    <property type="project" value="TreeGrafter"/>
</dbReference>
<dbReference type="InterPro" id="IPR003593">
    <property type="entry name" value="AAA+_ATPase"/>
</dbReference>
<protein>
    <submittedName>
        <fullName evidence="5">ABC transporter</fullName>
    </submittedName>
</protein>
<dbReference type="InterPro" id="IPR017911">
    <property type="entry name" value="MacB-like_ATP-bd"/>
</dbReference>
<sequence length="248" mass="26324">MNTSTATAFPAISARGLSKTYGTGEAELSVLSNFDIDIQSGQFTAIMGPSGSGKSTLMHILAGLDTPDVGTVTLAGRAITGISDTKLTRIRRAHMGFIFQAFNLVPAMTADENIMLPSKLARKSIDLDFKNAIVENLGLSERLTHRPHELSGGQQQRVAVARALVNQPDVIFADEPTGALDKRSGTEVLETLRACVSEMGQTVVMVTHDPAAAAYADRVVLLADGNIAGEVFDPTVEEVSQALLEVTK</sequence>
<name>A0A2N6VND9_9MICO</name>
<evidence type="ECO:0000313" key="6">
    <source>
        <dbReference type="Proteomes" id="UP000235598"/>
    </source>
</evidence>
<proteinExistence type="predicted"/>
<dbReference type="OrthoDB" id="9778572at2"/>
<dbReference type="Pfam" id="PF00005">
    <property type="entry name" value="ABC_tran"/>
    <property type="match status" value="1"/>
</dbReference>
<dbReference type="RefSeq" id="WP_102238657.1">
    <property type="nucleotide sequence ID" value="NZ_PNHK01000002.1"/>
</dbReference>
<dbReference type="FunFam" id="3.40.50.300:FF:000032">
    <property type="entry name" value="Export ABC transporter ATP-binding protein"/>
    <property type="match status" value="1"/>
</dbReference>
<gene>
    <name evidence="5" type="ORF">CJ199_06415</name>
</gene>